<organism evidence="3 4">
    <name type="scientific">Natronincola ferrireducens</name>
    <dbReference type="NCBI Taxonomy" id="393762"/>
    <lineage>
        <taxon>Bacteria</taxon>
        <taxon>Bacillati</taxon>
        <taxon>Bacillota</taxon>
        <taxon>Clostridia</taxon>
        <taxon>Peptostreptococcales</taxon>
        <taxon>Natronincolaceae</taxon>
        <taxon>Natronincola</taxon>
    </lineage>
</organism>
<dbReference type="Pfam" id="PF00990">
    <property type="entry name" value="GGDEF"/>
    <property type="match status" value="1"/>
</dbReference>
<dbReference type="InterPro" id="IPR000160">
    <property type="entry name" value="GGDEF_dom"/>
</dbReference>
<dbReference type="EMBL" id="FNFP01000001">
    <property type="protein sequence ID" value="SDJ91535.1"/>
    <property type="molecule type" value="Genomic_DNA"/>
</dbReference>
<dbReference type="PROSITE" id="PS50887">
    <property type="entry name" value="GGDEF"/>
    <property type="match status" value="1"/>
</dbReference>
<dbReference type="STRING" id="393762.SAMN05660472_00264"/>
<name>A0A1G8XNR7_9FIRM</name>
<feature type="transmembrane region" description="Helical" evidence="1">
    <location>
        <begin position="193"/>
        <end position="210"/>
    </location>
</feature>
<dbReference type="InterPro" id="IPR043128">
    <property type="entry name" value="Rev_trsase/Diguanyl_cyclase"/>
</dbReference>
<keyword evidence="4" id="KW-1185">Reference proteome</keyword>
<dbReference type="OrthoDB" id="9805474at2"/>
<dbReference type="GO" id="GO:0043709">
    <property type="term" value="P:cell adhesion involved in single-species biofilm formation"/>
    <property type="evidence" value="ECO:0007669"/>
    <property type="project" value="TreeGrafter"/>
</dbReference>
<feature type="transmembrane region" description="Helical" evidence="1">
    <location>
        <begin position="7"/>
        <end position="26"/>
    </location>
</feature>
<feature type="domain" description="GGDEF" evidence="2">
    <location>
        <begin position="260"/>
        <end position="402"/>
    </location>
</feature>
<accession>A0A1G8XNR7</accession>
<keyword evidence="1" id="KW-0472">Membrane</keyword>
<dbReference type="GO" id="GO:1902201">
    <property type="term" value="P:negative regulation of bacterial-type flagellum-dependent cell motility"/>
    <property type="evidence" value="ECO:0007669"/>
    <property type="project" value="TreeGrafter"/>
</dbReference>
<dbReference type="GO" id="GO:0052621">
    <property type="term" value="F:diguanylate cyclase activity"/>
    <property type="evidence" value="ECO:0007669"/>
    <property type="project" value="TreeGrafter"/>
</dbReference>
<evidence type="ECO:0000313" key="3">
    <source>
        <dbReference type="EMBL" id="SDJ91535.1"/>
    </source>
</evidence>
<gene>
    <name evidence="3" type="ORF">SAMN05660472_00264</name>
</gene>
<dbReference type="InterPro" id="IPR050469">
    <property type="entry name" value="Diguanylate_Cyclase"/>
</dbReference>
<feature type="transmembrane region" description="Helical" evidence="1">
    <location>
        <begin position="95"/>
        <end position="111"/>
    </location>
</feature>
<feature type="transmembrane region" description="Helical" evidence="1">
    <location>
        <begin position="123"/>
        <end position="142"/>
    </location>
</feature>
<evidence type="ECO:0000259" key="2">
    <source>
        <dbReference type="PROSITE" id="PS50887"/>
    </source>
</evidence>
<keyword evidence="1" id="KW-1133">Transmembrane helix</keyword>
<dbReference type="GO" id="GO:0005886">
    <property type="term" value="C:plasma membrane"/>
    <property type="evidence" value="ECO:0007669"/>
    <property type="project" value="TreeGrafter"/>
</dbReference>
<dbReference type="InterPro" id="IPR029787">
    <property type="entry name" value="Nucleotide_cyclase"/>
</dbReference>
<feature type="transmembrane region" description="Helical" evidence="1">
    <location>
        <begin position="162"/>
        <end position="181"/>
    </location>
</feature>
<dbReference type="Gene3D" id="3.30.70.270">
    <property type="match status" value="1"/>
</dbReference>
<proteinExistence type="predicted"/>
<dbReference type="AlphaFoldDB" id="A0A1G8XNR7"/>
<reference evidence="3 4" key="1">
    <citation type="submission" date="2016-10" db="EMBL/GenBank/DDBJ databases">
        <authorList>
            <person name="de Groot N.N."/>
        </authorList>
    </citation>
    <scope>NUCLEOTIDE SEQUENCE [LARGE SCALE GENOMIC DNA]</scope>
    <source>
        <strain evidence="3 4">DSM 18346</strain>
    </source>
</reference>
<dbReference type="RefSeq" id="WP_090549211.1">
    <property type="nucleotide sequence ID" value="NZ_FNFP01000001.1"/>
</dbReference>
<dbReference type="CDD" id="cd01949">
    <property type="entry name" value="GGDEF"/>
    <property type="match status" value="1"/>
</dbReference>
<evidence type="ECO:0000313" key="4">
    <source>
        <dbReference type="Proteomes" id="UP000198718"/>
    </source>
</evidence>
<dbReference type="SUPFAM" id="SSF55073">
    <property type="entry name" value="Nucleotide cyclase"/>
    <property type="match status" value="1"/>
</dbReference>
<evidence type="ECO:0000256" key="1">
    <source>
        <dbReference type="SAM" id="Phobius"/>
    </source>
</evidence>
<dbReference type="Proteomes" id="UP000198718">
    <property type="component" value="Unassembled WGS sequence"/>
</dbReference>
<dbReference type="SMART" id="SM00267">
    <property type="entry name" value="GGDEF"/>
    <property type="match status" value="1"/>
</dbReference>
<dbReference type="PANTHER" id="PTHR45138">
    <property type="entry name" value="REGULATORY COMPONENTS OF SENSORY TRANSDUCTION SYSTEM"/>
    <property type="match status" value="1"/>
</dbReference>
<feature type="transmembrane region" description="Helical" evidence="1">
    <location>
        <begin position="38"/>
        <end position="57"/>
    </location>
</feature>
<keyword evidence="1" id="KW-0812">Transmembrane</keyword>
<sequence length="402" mass="45118">MQKILRLLLPVITSFGFLAVTYIAHININILPIPWMNVLPSIAAISFVLAILLGVWFNKSKIFFIALILLAFYWTQIKIPNFIFNIPPQNQQQQAILLILVVLNLLLFSFFKERGILSLWGKLKFTLLILQGWLSTYALEIGSGEIDKYLHDKINLPFVKEVGINTLSIALLLLAILILIIKAIKTTSFTDRSIVTILLLITATTYLEDISVSLPIFYSTMGMLLIISVISSSYNMAYIDELTQIPSRRALEETLLKLGGQYTIAMLDIDFFKKFNDKYGHDVGDDVLAMVASILKGVDAGGKAFRYGGEEFTIVFSGKSMASVLPSLEKLRKDISQKSYIYKRKSTKRKQGKSNPAKALKVTISIGVAEKNQKYTTPEEVRNAADKALYRAKKKGRNCVSK</sequence>
<feature type="transmembrane region" description="Helical" evidence="1">
    <location>
        <begin position="216"/>
        <end position="239"/>
    </location>
</feature>
<dbReference type="PANTHER" id="PTHR45138:SF9">
    <property type="entry name" value="DIGUANYLATE CYCLASE DGCM-RELATED"/>
    <property type="match status" value="1"/>
</dbReference>
<protein>
    <submittedName>
        <fullName evidence="3">Diguanylate cyclase (GGDEF) domain-containing protein</fullName>
    </submittedName>
</protein>
<feature type="transmembrane region" description="Helical" evidence="1">
    <location>
        <begin position="62"/>
        <end position="83"/>
    </location>
</feature>
<dbReference type="NCBIfam" id="TIGR00254">
    <property type="entry name" value="GGDEF"/>
    <property type="match status" value="1"/>
</dbReference>